<dbReference type="InterPro" id="IPR013783">
    <property type="entry name" value="Ig-like_fold"/>
</dbReference>
<dbReference type="SUPFAM" id="SSF48726">
    <property type="entry name" value="Immunoglobulin"/>
    <property type="match status" value="1"/>
</dbReference>
<dbReference type="InterPro" id="IPR003599">
    <property type="entry name" value="Ig_sub"/>
</dbReference>
<evidence type="ECO:0000256" key="3">
    <source>
        <dbReference type="ARBA" id="ARBA00022989"/>
    </source>
</evidence>
<dbReference type="RefSeq" id="XP_015190842.1">
    <property type="nucleotide sequence ID" value="XM_015335356.1"/>
</dbReference>
<accession>A0ABM1JEF3</accession>
<dbReference type="InterPro" id="IPR036179">
    <property type="entry name" value="Ig-like_dom_sf"/>
</dbReference>
<feature type="domain" description="Ig-like" evidence="6">
    <location>
        <begin position="41"/>
        <end position="131"/>
    </location>
</feature>
<evidence type="ECO:0000313" key="9">
    <source>
        <dbReference type="RefSeq" id="XP_015190842.1"/>
    </source>
</evidence>
<gene>
    <name evidence="8 9" type="primary">LOC107074177</name>
</gene>
<evidence type="ECO:0000256" key="1">
    <source>
        <dbReference type="ARBA" id="ARBA00004167"/>
    </source>
</evidence>
<name>A0ABM1JEF3_POLDO</name>
<organism evidence="7 8">
    <name type="scientific">Polistes dominula</name>
    <name type="common">European paper wasp</name>
    <name type="synonym">Vespa dominula</name>
    <dbReference type="NCBI Taxonomy" id="743375"/>
    <lineage>
        <taxon>Eukaryota</taxon>
        <taxon>Metazoa</taxon>
        <taxon>Ecdysozoa</taxon>
        <taxon>Arthropoda</taxon>
        <taxon>Hexapoda</taxon>
        <taxon>Insecta</taxon>
        <taxon>Pterygota</taxon>
        <taxon>Neoptera</taxon>
        <taxon>Endopterygota</taxon>
        <taxon>Hymenoptera</taxon>
        <taxon>Apocrita</taxon>
        <taxon>Aculeata</taxon>
        <taxon>Vespoidea</taxon>
        <taxon>Vespidae</taxon>
        <taxon>Polistinae</taxon>
        <taxon>Polistini</taxon>
        <taxon>Polistes</taxon>
    </lineage>
</organism>
<keyword evidence="4" id="KW-0472">Membrane</keyword>
<evidence type="ECO:0000256" key="2">
    <source>
        <dbReference type="ARBA" id="ARBA00022692"/>
    </source>
</evidence>
<dbReference type="InterPro" id="IPR007110">
    <property type="entry name" value="Ig-like_dom"/>
</dbReference>
<keyword evidence="3" id="KW-1133">Transmembrane helix</keyword>
<evidence type="ECO:0000256" key="4">
    <source>
        <dbReference type="ARBA" id="ARBA00023136"/>
    </source>
</evidence>
<evidence type="ECO:0000259" key="6">
    <source>
        <dbReference type="PROSITE" id="PS50835"/>
    </source>
</evidence>
<dbReference type="Pfam" id="PF08205">
    <property type="entry name" value="C2-set_2"/>
    <property type="match status" value="1"/>
</dbReference>
<dbReference type="PANTHER" id="PTHR21261:SF17">
    <property type="entry name" value="BEAT VI"/>
    <property type="match status" value="1"/>
</dbReference>
<dbReference type="PROSITE" id="PS50835">
    <property type="entry name" value="IG_LIKE"/>
    <property type="match status" value="2"/>
</dbReference>
<feature type="domain" description="Ig-like" evidence="6">
    <location>
        <begin position="142"/>
        <end position="232"/>
    </location>
</feature>
<reference evidence="8 9" key="1">
    <citation type="submission" date="2025-05" db="UniProtKB">
        <authorList>
            <consortium name="RefSeq"/>
        </authorList>
    </citation>
    <scope>IDENTIFICATION</scope>
    <source>
        <tissue evidence="8 9">Whole body</tissue>
    </source>
</reference>
<keyword evidence="7" id="KW-1185">Reference proteome</keyword>
<dbReference type="Pfam" id="PF07686">
    <property type="entry name" value="V-set"/>
    <property type="match status" value="1"/>
</dbReference>
<keyword evidence="5" id="KW-1015">Disulfide bond</keyword>
<keyword evidence="2" id="KW-0812">Transmembrane</keyword>
<evidence type="ECO:0000313" key="7">
    <source>
        <dbReference type="Proteomes" id="UP000694924"/>
    </source>
</evidence>
<proteinExistence type="predicted"/>
<evidence type="ECO:0000256" key="5">
    <source>
        <dbReference type="ARBA" id="ARBA00023157"/>
    </source>
</evidence>
<dbReference type="Gene3D" id="2.60.40.10">
    <property type="entry name" value="Immunoglobulins"/>
    <property type="match status" value="2"/>
</dbReference>
<dbReference type="InterPro" id="IPR013106">
    <property type="entry name" value="Ig_V-set"/>
</dbReference>
<evidence type="ECO:0000313" key="8">
    <source>
        <dbReference type="RefSeq" id="XP_015190841.1"/>
    </source>
</evidence>
<dbReference type="Proteomes" id="UP000694924">
    <property type="component" value="Unplaced"/>
</dbReference>
<dbReference type="RefSeq" id="XP_015190841.1">
    <property type="nucleotide sequence ID" value="XM_015335355.1"/>
</dbReference>
<dbReference type="PANTHER" id="PTHR21261">
    <property type="entry name" value="BEAT PROTEIN"/>
    <property type="match status" value="1"/>
</dbReference>
<dbReference type="GeneID" id="107074177"/>
<dbReference type="SMART" id="SM00409">
    <property type="entry name" value="IG"/>
    <property type="match status" value="2"/>
</dbReference>
<comment type="subcellular location">
    <subcellularLocation>
        <location evidence="1">Membrane</location>
        <topology evidence="1">Single-pass membrane protein</topology>
    </subcellularLocation>
</comment>
<protein>
    <submittedName>
        <fullName evidence="8 9">Uncharacterized protein LOC107074177 isoform X1</fullName>
    </submittedName>
</protein>
<dbReference type="InterPro" id="IPR013162">
    <property type="entry name" value="CD80_C2-set"/>
</dbReference>
<sequence>MDKGSTRRKCGKVRRTLFHLLLIVGGVTGLKDLTINVPAMVRSGDTVTLTCSYDLEGSPLYSIQWSLEEVEFYRYVTERIPSKSAYNVSGIHVNVNASDHVSVTLVDVTRNLTGMYKCEVSAGKPSYHTLIERAKMMVVDAPKTDPTIGSEKERVAVGETLRANCTSGASRPASAITWLLNEDPITSNNSQFGIRPYSIHLEDDTFKTRSNIEFKITNDMFRDGRLRLSCIAFISDVYRKSADMEIAVDEPLIAPITGDASPHSHTESSASVVTNQQVWYSTAMTSIALATVILAMTEALTSGRLTSAVLGTR</sequence>